<dbReference type="HAMAP" id="MF_00165">
    <property type="entry name" value="Thymidylate_kinase"/>
    <property type="match status" value="1"/>
</dbReference>
<evidence type="ECO:0000256" key="16">
    <source>
        <dbReference type="ARBA" id="ARBA00023316"/>
    </source>
</evidence>
<dbReference type="InterPro" id="IPR036038">
    <property type="entry name" value="Aminotransferase-like"/>
</dbReference>
<dbReference type="SUPFAM" id="SSF52540">
    <property type="entry name" value="P-loop containing nucleoside triphosphate hydrolases"/>
    <property type="match status" value="1"/>
</dbReference>
<reference evidence="22" key="1">
    <citation type="submission" date="2020-11" db="EMBL/GenBank/DDBJ databases">
        <authorList>
            <person name="Tran Van P."/>
        </authorList>
    </citation>
    <scope>NUCLEOTIDE SEQUENCE</scope>
</reference>
<dbReference type="Pfam" id="PF02223">
    <property type="entry name" value="Thymidylate_kin"/>
    <property type="match status" value="1"/>
</dbReference>
<dbReference type="GO" id="GO:0046656">
    <property type="term" value="P:folic acid biosynthetic process"/>
    <property type="evidence" value="ECO:0007669"/>
    <property type="project" value="UniProtKB-KW"/>
</dbReference>
<dbReference type="EMBL" id="OE179079">
    <property type="protein sequence ID" value="CAD7567246.1"/>
    <property type="molecule type" value="Genomic_DNA"/>
</dbReference>
<evidence type="ECO:0000313" key="22">
    <source>
        <dbReference type="EMBL" id="CAD7567246.1"/>
    </source>
</evidence>
<evidence type="ECO:0000256" key="10">
    <source>
        <dbReference type="ARBA" id="ARBA00022898"/>
    </source>
</evidence>
<evidence type="ECO:0000256" key="13">
    <source>
        <dbReference type="ARBA" id="ARBA00023136"/>
    </source>
</evidence>
<dbReference type="InterPro" id="IPR018300">
    <property type="entry name" value="Aminotrans_IV_CS"/>
</dbReference>
<evidence type="ECO:0000256" key="12">
    <source>
        <dbReference type="ARBA" id="ARBA00022989"/>
    </source>
</evidence>
<dbReference type="FunFam" id="3.20.10.10:FF:000002">
    <property type="entry name" value="D-alanine aminotransferase"/>
    <property type="match status" value="1"/>
</dbReference>
<dbReference type="InterPro" id="IPR003770">
    <property type="entry name" value="MLTG-like"/>
</dbReference>
<keyword evidence="4" id="KW-0808">Transferase</keyword>
<keyword evidence="7" id="KW-0547">Nucleotide-binding</keyword>
<dbReference type="GO" id="GO:0005524">
    <property type="term" value="F:ATP binding"/>
    <property type="evidence" value="ECO:0007669"/>
    <property type="project" value="UniProtKB-KW"/>
</dbReference>
<keyword evidence="16" id="KW-0961">Cell wall biogenesis/degradation</keyword>
<dbReference type="InterPro" id="IPR039430">
    <property type="entry name" value="Thymidylate_kin-like_dom"/>
</dbReference>
<dbReference type="InterPro" id="IPR043132">
    <property type="entry name" value="BCAT-like_C"/>
</dbReference>
<dbReference type="GO" id="GO:0009082">
    <property type="term" value="P:branched-chain amino acid biosynthetic process"/>
    <property type="evidence" value="ECO:0007669"/>
    <property type="project" value="UniProtKB-KW"/>
</dbReference>
<dbReference type="NCBIfam" id="TIGR00041">
    <property type="entry name" value="DTMP_kinase"/>
    <property type="match status" value="1"/>
</dbReference>
<dbReference type="InterPro" id="IPR018094">
    <property type="entry name" value="Thymidylate_kinase"/>
</dbReference>
<keyword evidence="15" id="KW-0100">Branched-chain amino acid biosynthesis</keyword>
<dbReference type="CDD" id="cd08010">
    <property type="entry name" value="MltG_like"/>
    <property type="match status" value="1"/>
</dbReference>
<evidence type="ECO:0000256" key="14">
    <source>
        <dbReference type="ARBA" id="ARBA00023239"/>
    </source>
</evidence>
<dbReference type="Gene3D" id="3.30.470.10">
    <property type="match status" value="1"/>
</dbReference>
<dbReference type="AlphaFoldDB" id="A0A7R9IV09"/>
<dbReference type="PROSITE" id="PS01331">
    <property type="entry name" value="THYMIDYLATE_KINASE"/>
    <property type="match status" value="1"/>
</dbReference>
<evidence type="ECO:0000256" key="15">
    <source>
        <dbReference type="ARBA" id="ARBA00023304"/>
    </source>
</evidence>
<dbReference type="SUPFAM" id="SSF56752">
    <property type="entry name" value="D-aminoacid aminotransferase-like PLP-dependent enzymes"/>
    <property type="match status" value="1"/>
</dbReference>
<feature type="domain" description="Thymidylate kinase-like" evidence="21">
    <location>
        <begin position="605"/>
        <end position="793"/>
    </location>
</feature>
<comment type="catalytic activity">
    <reaction evidence="18">
        <text>4-amino-4-deoxychorismate = 4-aminobenzoate + pyruvate + H(+)</text>
        <dbReference type="Rhea" id="RHEA:16201"/>
        <dbReference type="ChEBI" id="CHEBI:15361"/>
        <dbReference type="ChEBI" id="CHEBI:15378"/>
        <dbReference type="ChEBI" id="CHEBI:17836"/>
        <dbReference type="ChEBI" id="CHEBI:58406"/>
        <dbReference type="EC" id="4.1.3.38"/>
    </reaction>
</comment>
<dbReference type="NCBIfam" id="TIGR03461">
    <property type="entry name" value="pabC_Proteo"/>
    <property type="match status" value="1"/>
</dbReference>
<evidence type="ECO:0000256" key="7">
    <source>
        <dbReference type="ARBA" id="ARBA00022741"/>
    </source>
</evidence>
<dbReference type="Gene3D" id="3.40.50.300">
    <property type="entry name" value="P-loop containing nucleotide triphosphate hydrolases"/>
    <property type="match status" value="1"/>
</dbReference>
<dbReference type="NCBIfam" id="TIGR00247">
    <property type="entry name" value="endolytic transglycosylase MltG"/>
    <property type="match status" value="1"/>
</dbReference>
<dbReference type="Pfam" id="PF01063">
    <property type="entry name" value="Aminotran_4"/>
    <property type="match status" value="1"/>
</dbReference>
<evidence type="ECO:0000256" key="8">
    <source>
        <dbReference type="ARBA" id="ARBA00022777"/>
    </source>
</evidence>
<evidence type="ECO:0000256" key="18">
    <source>
        <dbReference type="ARBA" id="ARBA00049529"/>
    </source>
</evidence>
<dbReference type="GO" id="GO:0030170">
    <property type="term" value="F:pyridoxal phosphate binding"/>
    <property type="evidence" value="ECO:0007669"/>
    <property type="project" value="InterPro"/>
</dbReference>
<dbReference type="GO" id="GO:0008696">
    <property type="term" value="F:4-amino-4-deoxychorismate lyase activity"/>
    <property type="evidence" value="ECO:0007669"/>
    <property type="project" value="UniProtKB-EC"/>
</dbReference>
<keyword evidence="9" id="KW-0067">ATP-binding</keyword>
<evidence type="ECO:0000256" key="4">
    <source>
        <dbReference type="ARBA" id="ARBA00022679"/>
    </source>
</evidence>
<feature type="transmembrane region" description="Helical" evidence="20">
    <location>
        <begin position="283"/>
        <end position="302"/>
    </location>
</feature>
<dbReference type="PANTHER" id="PTHR30518">
    <property type="entry name" value="ENDOLYTIC MUREIN TRANSGLYCOSYLASE"/>
    <property type="match status" value="1"/>
</dbReference>
<gene>
    <name evidence="22" type="ORF">TCMB3V08_LOCUS48</name>
</gene>
<sequence length="807" mass="89315">MRAFFYPAECAEITSHAQERTMWINGLKQSVLAASDRGLQFGDGCFTTAAVRQGKIVLLESHIQRLKEGCERLWIDGVDWLQLETEMRQAAQQQTQAVLKVIISAGSGGRGYSRRGCGEPTRIVSLAPWPQHYADLQQRGASLRLSPIRLARNPQFAGIKHLNRLEQVMIRAHLDQTDADEALVLDTEGWVVECCAANLFWRQGSQIFTPDLSASGVDGIMRRSLMAQLAAAGQACQVIKSEPAQLLAADEVVICNALMPVLPVRQIEAVEFTERSLFNHKKIVVSLLAIVGLAAVLSYWQVKRFAATPLTLQQETIYTLPAGTGRVALEAQLEEQKIIPHSIWFGALLRLEPELATFKAGTYRLEPTMTVRSLLQLLASGKEAQFPVRFVEGQRLKEWLSELRKAPYIRHTLKDDQFATLASALKVEPEQLEGNFFPDTWLYTANTTDMALLQRAHERMKKTIDEVWQGRADNLPYKTPQELVTMASIIEKETGVSEERARVASVFINRLRTGMRLQTDPTVIYGMGDSYNGTLTRKDLETASAYNTYIINGLPPGPIAMPGKASLQAAAHPEKTNYLYFVADGKGGHTFTTNLASHNKAFIVIEGLEGAGKTTARDAIVATLRARGIHDLVFTREPGGTPLAEQLRMLVKQGIEGEKVTDKAELLMLYAARVQLVETVIKPALARGAWVIGDRHDLSSQAYQGGGRGLDAGLMQTLRDTVLGDFRPDLTLYLDVTPDIGLQRARARGELDRIEQESLRFFERTRARYLALAAEDPTIITIDATQSLADVTASLQSALDGWLAEQA</sequence>
<keyword evidence="10 19" id="KW-0663">Pyridoxal phosphate</keyword>
<evidence type="ECO:0000256" key="20">
    <source>
        <dbReference type="SAM" id="Phobius"/>
    </source>
</evidence>
<evidence type="ECO:0000256" key="3">
    <source>
        <dbReference type="ARBA" id="ARBA00022475"/>
    </source>
</evidence>
<dbReference type="InterPro" id="IPR027417">
    <property type="entry name" value="P-loop_NTPase"/>
</dbReference>
<keyword evidence="13 20" id="KW-0472">Membrane</keyword>
<evidence type="ECO:0000256" key="1">
    <source>
        <dbReference type="ARBA" id="ARBA00001933"/>
    </source>
</evidence>
<dbReference type="GO" id="GO:0071555">
    <property type="term" value="P:cell wall organization"/>
    <property type="evidence" value="ECO:0007669"/>
    <property type="project" value="UniProtKB-KW"/>
</dbReference>
<dbReference type="CDD" id="cd01672">
    <property type="entry name" value="TMPK"/>
    <property type="match status" value="1"/>
</dbReference>
<comment type="similarity">
    <text evidence="2">Belongs to the class-IV pyridoxal-phosphate-dependent aminotransferase family.</text>
</comment>
<keyword evidence="6" id="KW-0545">Nucleotide biosynthesis</keyword>
<dbReference type="Gene3D" id="3.20.10.10">
    <property type="entry name" value="D-amino Acid Aminotransferase, subunit A, domain 2"/>
    <property type="match status" value="1"/>
</dbReference>
<keyword evidence="5 20" id="KW-0812">Transmembrane</keyword>
<keyword evidence="8" id="KW-0418">Kinase</keyword>
<dbReference type="PROSITE" id="PS00770">
    <property type="entry name" value="AA_TRANSFER_CLASS_4"/>
    <property type="match status" value="1"/>
</dbReference>
<keyword evidence="15" id="KW-0028">Amino-acid biosynthesis</keyword>
<evidence type="ECO:0000256" key="2">
    <source>
        <dbReference type="ARBA" id="ARBA00009320"/>
    </source>
</evidence>
<dbReference type="GO" id="GO:0006233">
    <property type="term" value="P:dTDP biosynthetic process"/>
    <property type="evidence" value="ECO:0007669"/>
    <property type="project" value="InterPro"/>
</dbReference>
<dbReference type="Pfam" id="PF02618">
    <property type="entry name" value="YceG"/>
    <property type="match status" value="1"/>
</dbReference>
<proteinExistence type="inferred from homology"/>
<evidence type="ECO:0000256" key="19">
    <source>
        <dbReference type="RuleBase" id="RU004516"/>
    </source>
</evidence>
<keyword evidence="14" id="KW-0456">Lyase</keyword>
<dbReference type="CDD" id="cd01559">
    <property type="entry name" value="ADCL_like"/>
    <property type="match status" value="1"/>
</dbReference>
<name>A0A7R9IV09_TIMCA</name>
<comment type="pathway">
    <text evidence="17">Cofactor biosynthesis; tetrahydrofolate biosynthesis; 4-aminobenzoate from chorismate: step 2/2.</text>
</comment>
<dbReference type="GO" id="GO:0004798">
    <property type="term" value="F:dTMP kinase activity"/>
    <property type="evidence" value="ECO:0007669"/>
    <property type="project" value="InterPro"/>
</dbReference>
<dbReference type="InterPro" id="IPR043131">
    <property type="entry name" value="BCAT-like_N"/>
</dbReference>
<dbReference type="HAMAP" id="MF_02065">
    <property type="entry name" value="MltG"/>
    <property type="match status" value="1"/>
</dbReference>
<dbReference type="InterPro" id="IPR018095">
    <property type="entry name" value="Thymidylate_kin_CS"/>
</dbReference>
<accession>A0A7R9IV09</accession>
<organism evidence="22">
    <name type="scientific">Timema californicum</name>
    <name type="common">California timema</name>
    <name type="synonym">Walking stick</name>
    <dbReference type="NCBI Taxonomy" id="61474"/>
    <lineage>
        <taxon>Eukaryota</taxon>
        <taxon>Metazoa</taxon>
        <taxon>Ecdysozoa</taxon>
        <taxon>Arthropoda</taxon>
        <taxon>Hexapoda</taxon>
        <taxon>Insecta</taxon>
        <taxon>Pterygota</taxon>
        <taxon>Neoptera</taxon>
        <taxon>Polyneoptera</taxon>
        <taxon>Phasmatodea</taxon>
        <taxon>Timematodea</taxon>
        <taxon>Timematoidea</taxon>
        <taxon>Timematidae</taxon>
        <taxon>Timema</taxon>
    </lineage>
</organism>
<evidence type="ECO:0000256" key="17">
    <source>
        <dbReference type="ARBA" id="ARBA00035633"/>
    </source>
</evidence>
<evidence type="ECO:0000256" key="11">
    <source>
        <dbReference type="ARBA" id="ARBA00022909"/>
    </source>
</evidence>
<evidence type="ECO:0000256" key="9">
    <source>
        <dbReference type="ARBA" id="ARBA00022840"/>
    </source>
</evidence>
<dbReference type="GO" id="GO:0008652">
    <property type="term" value="P:amino acid biosynthetic process"/>
    <property type="evidence" value="ECO:0007669"/>
    <property type="project" value="UniProtKB-ARBA"/>
</dbReference>
<dbReference type="NCBIfam" id="NF004761">
    <property type="entry name" value="PRK06092.1"/>
    <property type="match status" value="1"/>
</dbReference>
<dbReference type="FunFam" id="3.40.50.300:FF:000321">
    <property type="entry name" value="Thymidylate kinase"/>
    <property type="match status" value="1"/>
</dbReference>
<dbReference type="InterPro" id="IPR001544">
    <property type="entry name" value="Aminotrans_IV"/>
</dbReference>
<evidence type="ECO:0000256" key="5">
    <source>
        <dbReference type="ARBA" id="ARBA00022692"/>
    </source>
</evidence>
<dbReference type="Gene3D" id="3.30.160.60">
    <property type="entry name" value="Classic Zinc Finger"/>
    <property type="match status" value="2"/>
</dbReference>
<dbReference type="InterPro" id="IPR017824">
    <property type="entry name" value="Aminodeoxychorismate_lyase_IV"/>
</dbReference>
<keyword evidence="3" id="KW-1003">Cell membrane</keyword>
<keyword evidence="12 20" id="KW-1133">Transmembrane helix</keyword>
<protein>
    <submittedName>
        <fullName evidence="22">(California timema) hypothetical protein</fullName>
    </submittedName>
</protein>
<comment type="cofactor">
    <cofactor evidence="1 19">
        <name>pyridoxal 5'-phosphate</name>
        <dbReference type="ChEBI" id="CHEBI:597326"/>
    </cofactor>
</comment>
<dbReference type="PANTHER" id="PTHR30518:SF2">
    <property type="entry name" value="ENDOLYTIC MUREIN TRANSGLYCOSYLASE"/>
    <property type="match status" value="1"/>
</dbReference>
<keyword evidence="11" id="KW-0289">Folate biosynthesis</keyword>
<evidence type="ECO:0000259" key="21">
    <source>
        <dbReference type="Pfam" id="PF02223"/>
    </source>
</evidence>
<evidence type="ECO:0000256" key="6">
    <source>
        <dbReference type="ARBA" id="ARBA00022727"/>
    </source>
</evidence>